<accession>A0ABD1EPL2</accession>
<reference evidence="1 2" key="1">
    <citation type="submission" date="2024-05" db="EMBL/GenBank/DDBJ databases">
        <title>Genetic variation in Jamaican populations of the coffee berry borer (Hypothenemus hampei).</title>
        <authorList>
            <person name="Errbii M."/>
            <person name="Myrie A."/>
        </authorList>
    </citation>
    <scope>NUCLEOTIDE SEQUENCE [LARGE SCALE GENOMIC DNA]</scope>
    <source>
        <strain evidence="1">JA-Hopewell-2020-01-JO</strain>
        <tissue evidence="1">Whole body</tissue>
    </source>
</reference>
<evidence type="ECO:0000313" key="1">
    <source>
        <dbReference type="EMBL" id="KAL1498421.1"/>
    </source>
</evidence>
<sequence length="112" mass="13611">MNRWRVVERGYKKFIDNKNKTGRGKKFFEYEQEMDEMFSWKKNVNPVILLEASTIDIVEREAEVAVFDANKSNIHVSSVERVFVLQKSREDRKEYYNKRVKIEEEKLFEIKR</sequence>
<proteinExistence type="predicted"/>
<comment type="caution">
    <text evidence="1">The sequence shown here is derived from an EMBL/GenBank/DDBJ whole genome shotgun (WGS) entry which is preliminary data.</text>
</comment>
<protein>
    <submittedName>
        <fullName evidence="1">Uncharacterized protein</fullName>
    </submittedName>
</protein>
<dbReference type="AlphaFoldDB" id="A0ABD1EPL2"/>
<keyword evidence="2" id="KW-1185">Reference proteome</keyword>
<name>A0ABD1EPL2_HYPHA</name>
<dbReference type="EMBL" id="JBDJPC010000006">
    <property type="protein sequence ID" value="KAL1498421.1"/>
    <property type="molecule type" value="Genomic_DNA"/>
</dbReference>
<organism evidence="1 2">
    <name type="scientific">Hypothenemus hampei</name>
    <name type="common">Coffee berry borer</name>
    <dbReference type="NCBI Taxonomy" id="57062"/>
    <lineage>
        <taxon>Eukaryota</taxon>
        <taxon>Metazoa</taxon>
        <taxon>Ecdysozoa</taxon>
        <taxon>Arthropoda</taxon>
        <taxon>Hexapoda</taxon>
        <taxon>Insecta</taxon>
        <taxon>Pterygota</taxon>
        <taxon>Neoptera</taxon>
        <taxon>Endopterygota</taxon>
        <taxon>Coleoptera</taxon>
        <taxon>Polyphaga</taxon>
        <taxon>Cucujiformia</taxon>
        <taxon>Curculionidae</taxon>
        <taxon>Scolytinae</taxon>
        <taxon>Hypothenemus</taxon>
    </lineage>
</organism>
<gene>
    <name evidence="1" type="ORF">ABEB36_009227</name>
</gene>
<dbReference type="Proteomes" id="UP001566132">
    <property type="component" value="Unassembled WGS sequence"/>
</dbReference>
<evidence type="ECO:0000313" key="2">
    <source>
        <dbReference type="Proteomes" id="UP001566132"/>
    </source>
</evidence>